<accession>A0A2H9ZS60</accession>
<proteinExistence type="predicted"/>
<evidence type="ECO:0000313" key="2">
    <source>
        <dbReference type="Proteomes" id="UP000236161"/>
    </source>
</evidence>
<protein>
    <submittedName>
        <fullName evidence="1">Uncharacterized protein</fullName>
    </submittedName>
</protein>
<sequence>MICRDYKLEEQWDRNRLKMDEKAQKRILKHDGSGCRRCSGTLKERPRDQEAKVVGRRWSRRSWRGRRS</sequence>
<keyword evidence="2" id="KW-1185">Reference proteome</keyword>
<evidence type="ECO:0000313" key="1">
    <source>
        <dbReference type="EMBL" id="PKA46108.1"/>
    </source>
</evidence>
<organism evidence="1 2">
    <name type="scientific">Apostasia shenzhenica</name>
    <dbReference type="NCBI Taxonomy" id="1088818"/>
    <lineage>
        <taxon>Eukaryota</taxon>
        <taxon>Viridiplantae</taxon>
        <taxon>Streptophyta</taxon>
        <taxon>Embryophyta</taxon>
        <taxon>Tracheophyta</taxon>
        <taxon>Spermatophyta</taxon>
        <taxon>Magnoliopsida</taxon>
        <taxon>Liliopsida</taxon>
        <taxon>Asparagales</taxon>
        <taxon>Orchidaceae</taxon>
        <taxon>Apostasioideae</taxon>
        <taxon>Apostasia</taxon>
    </lineage>
</organism>
<dbReference type="AlphaFoldDB" id="A0A2H9ZS60"/>
<dbReference type="Proteomes" id="UP000236161">
    <property type="component" value="Unassembled WGS sequence"/>
</dbReference>
<gene>
    <name evidence="1" type="ORF">AXF42_Ash015399</name>
</gene>
<dbReference type="EMBL" id="KZ454427">
    <property type="protein sequence ID" value="PKA46108.1"/>
    <property type="molecule type" value="Genomic_DNA"/>
</dbReference>
<reference evidence="1 2" key="1">
    <citation type="journal article" date="2017" name="Nature">
        <title>The Apostasia genome and the evolution of orchids.</title>
        <authorList>
            <person name="Zhang G.Q."/>
            <person name="Liu K.W."/>
            <person name="Li Z."/>
            <person name="Lohaus R."/>
            <person name="Hsiao Y.Y."/>
            <person name="Niu S.C."/>
            <person name="Wang J.Y."/>
            <person name="Lin Y.C."/>
            <person name="Xu Q."/>
            <person name="Chen L.J."/>
            <person name="Yoshida K."/>
            <person name="Fujiwara S."/>
            <person name="Wang Z.W."/>
            <person name="Zhang Y.Q."/>
            <person name="Mitsuda N."/>
            <person name="Wang M."/>
            <person name="Liu G.H."/>
            <person name="Pecoraro L."/>
            <person name="Huang H.X."/>
            <person name="Xiao X.J."/>
            <person name="Lin M."/>
            <person name="Wu X.Y."/>
            <person name="Wu W.L."/>
            <person name="Chen Y.Y."/>
            <person name="Chang S.B."/>
            <person name="Sakamoto S."/>
            <person name="Ohme-Takagi M."/>
            <person name="Yagi M."/>
            <person name="Zeng S.J."/>
            <person name="Shen C.Y."/>
            <person name="Yeh C.M."/>
            <person name="Luo Y.B."/>
            <person name="Tsai W.C."/>
            <person name="Van de Peer Y."/>
            <person name="Liu Z.J."/>
        </authorList>
    </citation>
    <scope>NUCLEOTIDE SEQUENCE [LARGE SCALE GENOMIC DNA]</scope>
    <source>
        <strain evidence="2">cv. Shenzhen</strain>
        <tissue evidence="1">Stem</tissue>
    </source>
</reference>
<name>A0A2H9ZS60_9ASPA</name>